<keyword evidence="2 4" id="KW-0560">Oxidoreductase</keyword>
<dbReference type="InterPro" id="IPR015590">
    <property type="entry name" value="Aldehyde_DH_dom"/>
</dbReference>
<dbReference type="EC" id="1.2.1.-" evidence="6"/>
<feature type="domain" description="Aldehyde dehydrogenase" evidence="5">
    <location>
        <begin position="23"/>
        <end position="473"/>
    </location>
</feature>
<protein>
    <submittedName>
        <fullName evidence="6">NAD-dependent succinate-semialdehyde dehydrogenase</fullName>
        <ecNumber evidence="6">1.2.1.-</ecNumber>
    </submittedName>
</protein>
<evidence type="ECO:0000256" key="4">
    <source>
        <dbReference type="RuleBase" id="RU003345"/>
    </source>
</evidence>
<dbReference type="InterPro" id="IPR016160">
    <property type="entry name" value="Ald_DH_CS_CYS"/>
</dbReference>
<accession>A0ABV6HRC2</accession>
<dbReference type="EMBL" id="JBHLWO010000006">
    <property type="protein sequence ID" value="MFC0321436.1"/>
    <property type="molecule type" value="Genomic_DNA"/>
</dbReference>
<dbReference type="PANTHER" id="PTHR43353">
    <property type="entry name" value="SUCCINATE-SEMIALDEHYDE DEHYDROGENASE, MITOCHONDRIAL"/>
    <property type="match status" value="1"/>
</dbReference>
<comment type="caution">
    <text evidence="6">The sequence shown here is derived from an EMBL/GenBank/DDBJ whole genome shotgun (WGS) entry which is preliminary data.</text>
</comment>
<evidence type="ECO:0000313" key="7">
    <source>
        <dbReference type="Proteomes" id="UP001589774"/>
    </source>
</evidence>
<evidence type="ECO:0000256" key="1">
    <source>
        <dbReference type="ARBA" id="ARBA00009986"/>
    </source>
</evidence>
<dbReference type="RefSeq" id="WP_130858577.1">
    <property type="nucleotide sequence ID" value="NZ_JBHLWO010000006.1"/>
</dbReference>
<dbReference type="PROSITE" id="PS00687">
    <property type="entry name" value="ALDEHYDE_DEHYDR_GLU"/>
    <property type="match status" value="1"/>
</dbReference>
<organism evidence="6 7">
    <name type="scientific">Olivibacter oleidegradans</name>
    <dbReference type="NCBI Taxonomy" id="760123"/>
    <lineage>
        <taxon>Bacteria</taxon>
        <taxon>Pseudomonadati</taxon>
        <taxon>Bacteroidota</taxon>
        <taxon>Sphingobacteriia</taxon>
        <taxon>Sphingobacteriales</taxon>
        <taxon>Sphingobacteriaceae</taxon>
        <taxon>Olivibacter</taxon>
    </lineage>
</organism>
<dbReference type="Pfam" id="PF00171">
    <property type="entry name" value="Aldedh"/>
    <property type="match status" value="1"/>
</dbReference>
<dbReference type="InterPro" id="IPR016161">
    <property type="entry name" value="Ald_DH/histidinol_DH"/>
</dbReference>
<dbReference type="InterPro" id="IPR016162">
    <property type="entry name" value="Ald_DH_N"/>
</dbReference>
<evidence type="ECO:0000256" key="2">
    <source>
        <dbReference type="ARBA" id="ARBA00023002"/>
    </source>
</evidence>
<dbReference type="InterPro" id="IPR029510">
    <property type="entry name" value="Ald_DH_CS_GLU"/>
</dbReference>
<dbReference type="Gene3D" id="3.40.309.10">
    <property type="entry name" value="Aldehyde Dehydrogenase, Chain A, domain 2"/>
    <property type="match status" value="1"/>
</dbReference>
<gene>
    <name evidence="6" type="ORF">ACFFI0_24170</name>
</gene>
<evidence type="ECO:0000313" key="6">
    <source>
        <dbReference type="EMBL" id="MFC0321436.1"/>
    </source>
</evidence>
<dbReference type="InterPro" id="IPR016163">
    <property type="entry name" value="Ald_DH_C"/>
</dbReference>
<dbReference type="PANTHER" id="PTHR43353:SF5">
    <property type="entry name" value="SUCCINATE-SEMIALDEHYDE DEHYDROGENASE, MITOCHONDRIAL"/>
    <property type="match status" value="1"/>
</dbReference>
<reference evidence="6 7" key="1">
    <citation type="submission" date="2024-09" db="EMBL/GenBank/DDBJ databases">
        <authorList>
            <person name="Sun Q."/>
            <person name="Mori K."/>
        </authorList>
    </citation>
    <scope>NUCLEOTIDE SEQUENCE [LARGE SCALE GENOMIC DNA]</scope>
    <source>
        <strain evidence="6 7">CCM 7765</strain>
    </source>
</reference>
<dbReference type="PROSITE" id="PS00070">
    <property type="entry name" value="ALDEHYDE_DEHYDR_CYS"/>
    <property type="match status" value="1"/>
</dbReference>
<proteinExistence type="inferred from homology"/>
<name>A0ABV6HRC2_9SPHI</name>
<dbReference type="CDD" id="cd07103">
    <property type="entry name" value="ALDH_F5_SSADH_GabD"/>
    <property type="match status" value="1"/>
</dbReference>
<evidence type="ECO:0000256" key="3">
    <source>
        <dbReference type="PROSITE-ProRule" id="PRU10007"/>
    </source>
</evidence>
<dbReference type="NCBIfam" id="TIGR01780">
    <property type="entry name" value="SSADH"/>
    <property type="match status" value="1"/>
</dbReference>
<sequence>MKTRNKLINGAAFINGEPITGRKTFDVINPATGEAIISVTDLTAKDIEQAIDSAEEAWISWKATSIAERSTVLKKWYDLLIKHTEEIAEIITMESGKPLEESRIEVNYGASFVSWFAEETYRAYGDHIPSPTNDKQIVTLRQPVGVSAAITPWNFPLAMVTRKVAPALAAGCTVVLKPASQTPLTAIAVARLAVEAGLPKGVLNVVTGKDSAGIGKLLCTSPAIRKISFTGSTAVGKTLMQQAASTIKKISLELGGNAPFIVFDDANIELAVQGAIASKFRNSGQTCVAVNRFLVQDAIYEKFAQRISEAIADLKVGNGLEKGVKVGPLINQNGLKKVEDHVQDAVKKGAIVLTGGKPIANLFFEPTVLSDVPLNAKIAHEETFGPIVSLFRFKTEQEAINLANNTEFGLAAYFYSENVKRCWRVAEALEAGMVGINEGAISTAVAPFGGIKESGLGREGSKYGLEEYMEIKYLCFGV</sequence>
<dbReference type="InterPro" id="IPR050740">
    <property type="entry name" value="Aldehyde_DH_Superfamily"/>
</dbReference>
<dbReference type="GO" id="GO:0016491">
    <property type="term" value="F:oxidoreductase activity"/>
    <property type="evidence" value="ECO:0007669"/>
    <property type="project" value="UniProtKB-KW"/>
</dbReference>
<evidence type="ECO:0000259" key="5">
    <source>
        <dbReference type="Pfam" id="PF00171"/>
    </source>
</evidence>
<dbReference type="SUPFAM" id="SSF53720">
    <property type="entry name" value="ALDH-like"/>
    <property type="match status" value="1"/>
</dbReference>
<feature type="active site" evidence="3">
    <location>
        <position position="253"/>
    </location>
</feature>
<dbReference type="Proteomes" id="UP001589774">
    <property type="component" value="Unassembled WGS sequence"/>
</dbReference>
<dbReference type="Gene3D" id="3.40.605.10">
    <property type="entry name" value="Aldehyde Dehydrogenase, Chain A, domain 1"/>
    <property type="match status" value="1"/>
</dbReference>
<dbReference type="InterPro" id="IPR010102">
    <property type="entry name" value="Succ_semiAld_DH"/>
</dbReference>
<keyword evidence="7" id="KW-1185">Reference proteome</keyword>
<comment type="similarity">
    <text evidence="1 4">Belongs to the aldehyde dehydrogenase family.</text>
</comment>